<name>A0ABS5A588_9PSEU</name>
<evidence type="ECO:0000313" key="1">
    <source>
        <dbReference type="EMBL" id="MBP2471751.1"/>
    </source>
</evidence>
<reference evidence="1 2" key="1">
    <citation type="submission" date="2021-03" db="EMBL/GenBank/DDBJ databases">
        <title>Sequencing the genomes of 1000 actinobacteria strains.</title>
        <authorList>
            <person name="Klenk H.-P."/>
        </authorList>
    </citation>
    <scope>NUCLEOTIDE SEQUENCE [LARGE SCALE GENOMIC DNA]</scope>
    <source>
        <strain evidence="1 2">DSM 44580</strain>
    </source>
</reference>
<gene>
    <name evidence="1" type="ORF">JOF53_000623</name>
</gene>
<comment type="caution">
    <text evidence="1">The sequence shown here is derived from an EMBL/GenBank/DDBJ whole genome shotgun (WGS) entry which is preliminary data.</text>
</comment>
<accession>A0ABS5A588</accession>
<sequence>MSEHRIEALRTGQEAPLRMSHLENAAAATRPSTVDWLLRAKVYADFANQSEHYADVARHLASREVRRRLAR</sequence>
<dbReference type="RefSeq" id="WP_209706275.1">
    <property type="nucleotide sequence ID" value="NZ_JAGIOO010000001.1"/>
</dbReference>
<organism evidence="1 2">
    <name type="scientific">Crossiella equi</name>
    <dbReference type="NCBI Taxonomy" id="130796"/>
    <lineage>
        <taxon>Bacteria</taxon>
        <taxon>Bacillati</taxon>
        <taxon>Actinomycetota</taxon>
        <taxon>Actinomycetes</taxon>
        <taxon>Pseudonocardiales</taxon>
        <taxon>Pseudonocardiaceae</taxon>
        <taxon>Crossiella</taxon>
    </lineage>
</organism>
<keyword evidence="2" id="KW-1185">Reference proteome</keyword>
<evidence type="ECO:0000313" key="2">
    <source>
        <dbReference type="Proteomes" id="UP001519363"/>
    </source>
</evidence>
<dbReference type="Proteomes" id="UP001519363">
    <property type="component" value="Unassembled WGS sequence"/>
</dbReference>
<proteinExistence type="predicted"/>
<protein>
    <submittedName>
        <fullName evidence="1">Uncharacterized protein</fullName>
    </submittedName>
</protein>
<dbReference type="EMBL" id="JAGIOO010000001">
    <property type="protein sequence ID" value="MBP2471751.1"/>
    <property type="molecule type" value="Genomic_DNA"/>
</dbReference>